<organism evidence="1 2">
    <name type="scientific">Peribacillus simplex</name>
    <dbReference type="NCBI Taxonomy" id="1478"/>
    <lineage>
        <taxon>Bacteria</taxon>
        <taxon>Bacillati</taxon>
        <taxon>Bacillota</taxon>
        <taxon>Bacilli</taxon>
        <taxon>Bacillales</taxon>
        <taxon>Bacillaceae</taxon>
        <taxon>Peribacillus</taxon>
    </lineage>
</organism>
<reference evidence="1" key="1">
    <citation type="submission" date="2023-07" db="EMBL/GenBank/DDBJ databases">
        <title>Murine gut Bacillus species.</title>
        <authorList>
            <person name="Gutman E."/>
            <person name="Hashuel R."/>
            <person name="Litvak Y."/>
        </authorList>
    </citation>
    <scope>NUCLEOTIDE SEQUENCE</scope>
    <source>
        <strain evidence="1">RU283</strain>
    </source>
</reference>
<gene>
    <name evidence="1" type="ORF">Q8G35_28915</name>
</gene>
<evidence type="ECO:0000313" key="1">
    <source>
        <dbReference type="EMBL" id="MDP1422218.1"/>
    </source>
</evidence>
<comment type="caution">
    <text evidence="1">The sequence shown here is derived from an EMBL/GenBank/DDBJ whole genome shotgun (WGS) entry which is preliminary data.</text>
</comment>
<accession>A0AA90SIW5</accession>
<name>A0AA90SIW5_9BACI</name>
<dbReference type="RefSeq" id="WP_305163176.1">
    <property type="nucleotide sequence ID" value="NZ_JAUUTP010000194.1"/>
</dbReference>
<dbReference type="AlphaFoldDB" id="A0AA90SIW5"/>
<dbReference type="EMBL" id="JAUUTP010000194">
    <property type="protein sequence ID" value="MDP1422218.1"/>
    <property type="molecule type" value="Genomic_DNA"/>
</dbReference>
<proteinExistence type="predicted"/>
<protein>
    <submittedName>
        <fullName evidence="1">Uncharacterized protein</fullName>
    </submittedName>
</protein>
<dbReference type="Proteomes" id="UP001178277">
    <property type="component" value="Unassembled WGS sequence"/>
</dbReference>
<sequence length="41" mass="4787">MRFIHLLVNLEQILVSSNVTQDFELFPHGIGANTREIQRYS</sequence>
<evidence type="ECO:0000313" key="2">
    <source>
        <dbReference type="Proteomes" id="UP001178277"/>
    </source>
</evidence>